<name>A0A0G4IQG5_PLABS</name>
<gene>
    <name evidence="1" type="ORF">PBRA_000807</name>
</gene>
<dbReference type="Proteomes" id="UP000039324">
    <property type="component" value="Unassembled WGS sequence"/>
</dbReference>
<reference evidence="1" key="1">
    <citation type="submission" date="2015-02" db="EMBL/GenBank/DDBJ databases">
        <authorList>
            <person name="Chooi Y.-H."/>
        </authorList>
    </citation>
    <scope>NUCLEOTIDE SEQUENCE [LARGE SCALE GENOMIC DNA]</scope>
    <source>
        <strain evidence="1">E3</strain>
    </source>
</reference>
<evidence type="ECO:0000313" key="2">
    <source>
        <dbReference type="Proteomes" id="UP000039324"/>
    </source>
</evidence>
<dbReference type="EMBL" id="CDSF01000079">
    <property type="protein sequence ID" value="CEO97462.1"/>
    <property type="molecule type" value="Genomic_DNA"/>
</dbReference>
<protein>
    <submittedName>
        <fullName evidence="1">Uncharacterized protein</fullName>
    </submittedName>
</protein>
<dbReference type="InterPro" id="IPR015943">
    <property type="entry name" value="WD40/YVTN_repeat-like_dom_sf"/>
</dbReference>
<evidence type="ECO:0000313" key="1">
    <source>
        <dbReference type="EMBL" id="CEO97462.1"/>
    </source>
</evidence>
<dbReference type="SUPFAM" id="SSF82171">
    <property type="entry name" value="DPP6 N-terminal domain-like"/>
    <property type="match status" value="1"/>
</dbReference>
<dbReference type="InterPro" id="IPR011044">
    <property type="entry name" value="Quino_amine_DH_bsu"/>
</dbReference>
<dbReference type="Gene3D" id="2.130.10.10">
    <property type="entry name" value="YVTN repeat-like/Quinoprotein amine dehydrogenase"/>
    <property type="match status" value="1"/>
</dbReference>
<feature type="non-terminal residue" evidence="1">
    <location>
        <position position="612"/>
    </location>
</feature>
<dbReference type="AlphaFoldDB" id="A0A0G4IQG5"/>
<keyword evidence="2" id="KW-1185">Reference proteome</keyword>
<sequence>MCRTQQHGLSRGRSRVCSTLKMVARRRQMLKAAGLVDGWTQLGSTAVPWAARSRVVLIGSHRVVVVDDDAGPSVATCVDDATIVSAAAAGDLLVVATPVRLHFFDGNGRRLPLSYRVRFSAKHVDVVADDNQYLVAIGSASGALVLHVSIESKSVSQRGRPFLDRSPVCIVRFSNDARYLACICLDGRVALCEVTRDDVSLAWSAPIPKPLDRITSAAFSPALSQKRHHRLALASWNRSIALLSGSRQSWAWHAVEGVCDPKTPCGASPPTLVAWSPDGMLLAVAHDETVDIVAVGDASSVVVERLHAPGRDHTFRGVASTSSHIHGHDRFRNLYSWPWPRITPGVGPVVVSESWGALSLVVQPENDLDCCSVSSTLSDSAIHLPFLSATSSSHVQWVAGKHSVAVICDRVAYICRDVSTMTHWTAVCHIASVVAACFLDDDLRIVTAFDRTPESLRWCLWSLPDPPALAPVLQVVQDVQMCSCTDDDIVLLGVHDLVTPTAFLIQTKQPVPTVLLYKVAEDRGVQSWSQSLQLSRPKAVELKWPIVVLTTQDDRLGRNVSRWWCVPPLGIICSATSSQTDGSVPFGAFRQMCIETIMKQDRLSRYTRRGHQ</sequence>
<proteinExistence type="predicted"/>
<accession>A0A0G4IQG5</accession>
<organism evidence="1 2">
    <name type="scientific">Plasmodiophora brassicae</name>
    <name type="common">Clubroot disease agent</name>
    <dbReference type="NCBI Taxonomy" id="37360"/>
    <lineage>
        <taxon>Eukaryota</taxon>
        <taxon>Sar</taxon>
        <taxon>Rhizaria</taxon>
        <taxon>Endomyxa</taxon>
        <taxon>Phytomyxea</taxon>
        <taxon>Plasmodiophorida</taxon>
        <taxon>Plasmodiophoridae</taxon>
        <taxon>Plasmodiophora</taxon>
    </lineage>
</organism>
<dbReference type="SUPFAM" id="SSF50969">
    <property type="entry name" value="YVTN repeat-like/Quinoprotein amine dehydrogenase"/>
    <property type="match status" value="1"/>
</dbReference>